<dbReference type="PROSITE" id="PS50021">
    <property type="entry name" value="CH"/>
    <property type="match status" value="2"/>
</dbReference>
<dbReference type="SMART" id="SM00033">
    <property type="entry name" value="CH"/>
    <property type="match status" value="2"/>
</dbReference>
<keyword evidence="1" id="KW-0677">Repeat</keyword>
<dbReference type="PROSITE" id="PS00019">
    <property type="entry name" value="ACTININ_1"/>
    <property type="match status" value="1"/>
</dbReference>
<reference evidence="5" key="1">
    <citation type="submission" date="2021-01" db="EMBL/GenBank/DDBJ databases">
        <authorList>
            <person name="Corre E."/>
            <person name="Pelletier E."/>
            <person name="Niang G."/>
            <person name="Scheremetjew M."/>
            <person name="Finn R."/>
            <person name="Kale V."/>
            <person name="Holt S."/>
            <person name="Cochrane G."/>
            <person name="Meng A."/>
            <person name="Brown T."/>
            <person name="Cohen L."/>
        </authorList>
    </citation>
    <scope>NUCLEOTIDE SEQUENCE</scope>
    <source>
        <strain evidence="5">NY070348D</strain>
    </source>
</reference>
<accession>A0A7S2WMW2</accession>
<feature type="domain" description="Calponin-homology (CH)" evidence="3">
    <location>
        <begin position="16"/>
        <end position="120"/>
    </location>
</feature>
<dbReference type="InterPro" id="IPR002017">
    <property type="entry name" value="Spectrin_repeat"/>
</dbReference>
<dbReference type="AlphaFoldDB" id="A0A7S2WMW2"/>
<feature type="domain" description="EF-hand" evidence="4">
    <location>
        <begin position="708"/>
        <end position="743"/>
    </location>
</feature>
<dbReference type="SMART" id="SM00150">
    <property type="entry name" value="SPEC"/>
    <property type="match status" value="2"/>
</dbReference>
<evidence type="ECO:0000259" key="3">
    <source>
        <dbReference type="PROSITE" id="PS50021"/>
    </source>
</evidence>
<dbReference type="SUPFAM" id="SSF46966">
    <property type="entry name" value="Spectrin repeat"/>
    <property type="match status" value="4"/>
</dbReference>
<keyword evidence="2" id="KW-0009">Actin-binding</keyword>
<gene>
    <name evidence="5" type="ORF">QSP1433_LOCUS13123</name>
</gene>
<dbReference type="InterPro" id="IPR001715">
    <property type="entry name" value="CH_dom"/>
</dbReference>
<evidence type="ECO:0000256" key="1">
    <source>
        <dbReference type="ARBA" id="ARBA00022737"/>
    </source>
</evidence>
<dbReference type="GO" id="GO:0003779">
    <property type="term" value="F:actin binding"/>
    <property type="evidence" value="ECO:0007669"/>
    <property type="project" value="UniProtKB-KW"/>
</dbReference>
<dbReference type="SUPFAM" id="SSF47576">
    <property type="entry name" value="Calponin-homology domain, CH-domain"/>
    <property type="match status" value="1"/>
</dbReference>
<sequence length="836" mass="92634">MSHNVHSDSDRDAWIGIQRKTFTRWANQYLPPDSKIQDLDTDLSSGILLSMVLERISEEKVGRINKNPRMDIQKLENLNQCIKFIKEHDIQLVNIGSSDILKGNEKLILGLLWTIILRFEVAGADGKAGLLLWLQRSTKGYAGVDVKDFTSSWKDGLAFNALIHRYRPDLLTYDDLSSADALGNCEKAFTISEEKLGITRLLDPEDVVVQPDEKSQVAYLSQFFKLFAGQAKLESKLKAIKNAVEVTRRHDDWINQYQTGSEEVTKFANENTQRLGSPSTPSSTAEVKQALDEFSTYMKDVKPEMSAKRAETEGIYTTLTSSKRNNKRPEFCPVTTVASMNEAWGQLESVEQGYERSMLDKYLAFQQADHAVSKFNAKSATVNTWLDEKNAIFDAGVTGSSVPEIEAHLEMQLSFENRLGLYATVVDELGQIVSKAETVQGHSGVSAISSGMSDLRAKVASTKERGVAHRQLLEQALAAEKALVEKEKAYLHKIDNLDFTVDQMEERLNEEIVGATAAEIQERQALASSFEQDVASANSVLAEVSILAQEIAQKRPDAASHCAQQQQRLDALKSKMGEKQAGLTSLLSAEQQKDTLSQDFAQLANAFAEYCDGQRNTLAGLSGSLDDQRASLAATREETAATGETQMQALGESFQKCEAAQVVANPYTSHTIYSLRAQYDQLIKDMKRTDDALSSQLMAQKSLEIPAEQLKEIQEIFGVFDQDNDGKLRLADLREACLGAGIDLEDAELEKRMRARSSNMLFTLDDFVAFFIEEVQTGDTEDDVVSAFEAVSSSGTITPEQIQGTFGAMNQDLADYLTANIGDGDFKAFTKQLFTR</sequence>
<dbReference type="Gene3D" id="1.10.418.10">
    <property type="entry name" value="Calponin-like domain"/>
    <property type="match status" value="2"/>
</dbReference>
<dbReference type="SUPFAM" id="SSF47473">
    <property type="entry name" value="EF-hand"/>
    <property type="match status" value="1"/>
</dbReference>
<dbReference type="EMBL" id="HBHK01020666">
    <property type="protein sequence ID" value="CAD9697201.1"/>
    <property type="molecule type" value="Transcribed_RNA"/>
</dbReference>
<dbReference type="InterPro" id="IPR001589">
    <property type="entry name" value="Actinin_actin-bd_CS"/>
</dbReference>
<evidence type="ECO:0008006" key="6">
    <source>
        <dbReference type="Google" id="ProtNLM"/>
    </source>
</evidence>
<dbReference type="Pfam" id="PF00435">
    <property type="entry name" value="Spectrin"/>
    <property type="match status" value="1"/>
</dbReference>
<evidence type="ECO:0000313" key="5">
    <source>
        <dbReference type="EMBL" id="CAD9697201.1"/>
    </source>
</evidence>
<dbReference type="InterPro" id="IPR036872">
    <property type="entry name" value="CH_dom_sf"/>
</dbReference>
<dbReference type="Pfam" id="PF00307">
    <property type="entry name" value="CH"/>
    <property type="match status" value="2"/>
</dbReference>
<dbReference type="InterPro" id="IPR002048">
    <property type="entry name" value="EF_hand_dom"/>
</dbReference>
<dbReference type="InterPro" id="IPR018159">
    <property type="entry name" value="Spectrin/alpha-actinin"/>
</dbReference>
<evidence type="ECO:0000259" key="4">
    <source>
        <dbReference type="PROSITE" id="PS50222"/>
    </source>
</evidence>
<proteinExistence type="predicted"/>
<feature type="domain" description="Calponin-homology (CH)" evidence="3">
    <location>
        <begin position="124"/>
        <end position="228"/>
    </location>
</feature>
<evidence type="ECO:0000256" key="2">
    <source>
        <dbReference type="ARBA" id="ARBA00023203"/>
    </source>
</evidence>
<organism evidence="5">
    <name type="scientific">Mucochytrium quahogii</name>
    <dbReference type="NCBI Taxonomy" id="96639"/>
    <lineage>
        <taxon>Eukaryota</taxon>
        <taxon>Sar</taxon>
        <taxon>Stramenopiles</taxon>
        <taxon>Bigyra</taxon>
        <taxon>Labyrinthulomycetes</taxon>
        <taxon>Thraustochytrida</taxon>
        <taxon>Thraustochytriidae</taxon>
        <taxon>Mucochytrium</taxon>
    </lineage>
</organism>
<protein>
    <recommendedName>
        <fullName evidence="6">Calmodulin</fullName>
    </recommendedName>
</protein>
<name>A0A7S2WMW2_9STRA</name>
<dbReference type="Gene3D" id="1.10.238.10">
    <property type="entry name" value="EF-hand"/>
    <property type="match status" value="1"/>
</dbReference>
<dbReference type="PROSITE" id="PS50222">
    <property type="entry name" value="EF_HAND_2"/>
    <property type="match status" value="1"/>
</dbReference>
<dbReference type="GO" id="GO:0005509">
    <property type="term" value="F:calcium ion binding"/>
    <property type="evidence" value="ECO:0007669"/>
    <property type="project" value="InterPro"/>
</dbReference>
<dbReference type="Gene3D" id="1.20.58.60">
    <property type="match status" value="3"/>
</dbReference>
<dbReference type="InterPro" id="IPR011992">
    <property type="entry name" value="EF-hand-dom_pair"/>
</dbReference>
<dbReference type="PANTHER" id="PTHR11915">
    <property type="entry name" value="SPECTRIN/FILAMIN RELATED CYTOSKELETAL PROTEIN"/>
    <property type="match status" value="1"/>
</dbReference>